<reference evidence="1" key="2">
    <citation type="submission" date="2015-03" db="UniProtKB">
        <authorList>
            <consortium name="EnsemblPlants"/>
        </authorList>
    </citation>
    <scope>IDENTIFICATION</scope>
</reference>
<reference evidence="1" key="1">
    <citation type="journal article" date="2009" name="Rice">
        <title>De Novo Next Generation Sequencing of Plant Genomes.</title>
        <authorList>
            <person name="Rounsley S."/>
            <person name="Marri P.R."/>
            <person name="Yu Y."/>
            <person name="He R."/>
            <person name="Sisneros N."/>
            <person name="Goicoechea J.L."/>
            <person name="Lee S.J."/>
            <person name="Angelova A."/>
            <person name="Kudrna D."/>
            <person name="Luo M."/>
            <person name="Affourtit J."/>
            <person name="Desany B."/>
            <person name="Knight J."/>
            <person name="Niazi F."/>
            <person name="Egholm M."/>
            <person name="Wing R.A."/>
        </authorList>
    </citation>
    <scope>NUCLEOTIDE SEQUENCE [LARGE SCALE GENOMIC DNA]</scope>
    <source>
        <strain evidence="1">cv. IRGC 105608</strain>
    </source>
</reference>
<dbReference type="PaxDb" id="65489-OBART01G06230.1"/>
<proteinExistence type="predicted"/>
<sequence>MAALRMAMEEWRAMLGRWRRRAEAEVARTPVAHSCNQQRRQKRRRVVARTGRPWRRGGHTTCHTSSPPLSLRHKARTAVGVRAPVARVRRAVGVRAVVECGEDAAAAGGVEEGVGGRGRQDSDVTVMATDVDDIYGRQCIMHLLTGDDVDVPFFTLLP</sequence>
<dbReference type="Proteomes" id="UP000026960">
    <property type="component" value="Chromosome 1"/>
</dbReference>
<name>A0A0D3EKP2_9ORYZ</name>
<accession>A0A0D3EKP2</accession>
<organism evidence="1">
    <name type="scientific">Oryza barthii</name>
    <dbReference type="NCBI Taxonomy" id="65489"/>
    <lineage>
        <taxon>Eukaryota</taxon>
        <taxon>Viridiplantae</taxon>
        <taxon>Streptophyta</taxon>
        <taxon>Embryophyta</taxon>
        <taxon>Tracheophyta</taxon>
        <taxon>Spermatophyta</taxon>
        <taxon>Magnoliopsida</taxon>
        <taxon>Liliopsida</taxon>
        <taxon>Poales</taxon>
        <taxon>Poaceae</taxon>
        <taxon>BOP clade</taxon>
        <taxon>Oryzoideae</taxon>
        <taxon>Oryzeae</taxon>
        <taxon>Oryzinae</taxon>
        <taxon>Oryza</taxon>
    </lineage>
</organism>
<protein>
    <submittedName>
        <fullName evidence="1">Uncharacterized protein</fullName>
    </submittedName>
</protein>
<dbReference type="EnsemblPlants" id="OBART01G06230.1">
    <property type="protein sequence ID" value="OBART01G06230.1"/>
    <property type="gene ID" value="OBART01G06230"/>
</dbReference>
<dbReference type="HOGENOM" id="CLU_1671959_0_0_1"/>
<dbReference type="Gramene" id="OBART01G06230.1">
    <property type="protein sequence ID" value="OBART01G06230.1"/>
    <property type="gene ID" value="OBART01G06230"/>
</dbReference>
<dbReference type="AlphaFoldDB" id="A0A0D3EKP2"/>
<keyword evidence="2" id="KW-1185">Reference proteome</keyword>
<evidence type="ECO:0000313" key="2">
    <source>
        <dbReference type="Proteomes" id="UP000026960"/>
    </source>
</evidence>
<evidence type="ECO:0000313" key="1">
    <source>
        <dbReference type="EnsemblPlants" id="OBART01G06230.1"/>
    </source>
</evidence>